<dbReference type="AlphaFoldDB" id="A0AAE1G5C7"/>
<name>A0AAE1G5C7_PETCI</name>
<protein>
    <recommendedName>
        <fullName evidence="4">PiggyBac transposable element-derived protein domain-containing protein</fullName>
    </recommendedName>
</protein>
<feature type="region of interest" description="Disordered" evidence="1">
    <location>
        <begin position="52"/>
        <end position="83"/>
    </location>
</feature>
<organism evidence="2 3">
    <name type="scientific">Petrolisthes cinctipes</name>
    <name type="common">Flat porcelain crab</name>
    <dbReference type="NCBI Taxonomy" id="88211"/>
    <lineage>
        <taxon>Eukaryota</taxon>
        <taxon>Metazoa</taxon>
        <taxon>Ecdysozoa</taxon>
        <taxon>Arthropoda</taxon>
        <taxon>Crustacea</taxon>
        <taxon>Multicrustacea</taxon>
        <taxon>Malacostraca</taxon>
        <taxon>Eumalacostraca</taxon>
        <taxon>Eucarida</taxon>
        <taxon>Decapoda</taxon>
        <taxon>Pleocyemata</taxon>
        <taxon>Anomura</taxon>
        <taxon>Galatheoidea</taxon>
        <taxon>Porcellanidae</taxon>
        <taxon>Petrolisthes</taxon>
    </lineage>
</organism>
<sequence>MMLTLPHLQMYFLLQMMLVHYSFQKHLLKGQHLMPLELSRQDDSDTVVLEVTETTQDNVEAPRDTARKSRPDDRATTTSWVPTNENDATKNYSYLGPEHVFDDDLPQPIDYVGQFFTVRQARMSGIKKGKADEKQLMKKGRSAYEAMKSTYEGVEITYVKWYDNKIVHLVSTFAKALRTANVSSWLLYRRDARHLQLPG</sequence>
<gene>
    <name evidence="2" type="ORF">Pcinc_009080</name>
</gene>
<evidence type="ECO:0000256" key="1">
    <source>
        <dbReference type="SAM" id="MobiDB-lite"/>
    </source>
</evidence>
<comment type="caution">
    <text evidence="2">The sequence shown here is derived from an EMBL/GenBank/DDBJ whole genome shotgun (WGS) entry which is preliminary data.</text>
</comment>
<reference evidence="2" key="1">
    <citation type="submission" date="2023-10" db="EMBL/GenBank/DDBJ databases">
        <title>Genome assemblies of two species of porcelain crab, Petrolisthes cinctipes and Petrolisthes manimaculis (Anomura: Porcellanidae).</title>
        <authorList>
            <person name="Angst P."/>
        </authorList>
    </citation>
    <scope>NUCLEOTIDE SEQUENCE</scope>
    <source>
        <strain evidence="2">PB745_01</strain>
        <tissue evidence="2">Gill</tissue>
    </source>
</reference>
<evidence type="ECO:0000313" key="2">
    <source>
        <dbReference type="EMBL" id="KAK3886799.1"/>
    </source>
</evidence>
<accession>A0AAE1G5C7</accession>
<dbReference type="Proteomes" id="UP001286313">
    <property type="component" value="Unassembled WGS sequence"/>
</dbReference>
<keyword evidence="3" id="KW-1185">Reference proteome</keyword>
<dbReference type="EMBL" id="JAWQEG010000670">
    <property type="protein sequence ID" value="KAK3886799.1"/>
    <property type="molecule type" value="Genomic_DNA"/>
</dbReference>
<feature type="compositionally biased region" description="Basic and acidic residues" evidence="1">
    <location>
        <begin position="60"/>
        <end position="75"/>
    </location>
</feature>
<proteinExistence type="predicted"/>
<evidence type="ECO:0000313" key="3">
    <source>
        <dbReference type="Proteomes" id="UP001286313"/>
    </source>
</evidence>
<evidence type="ECO:0008006" key="4">
    <source>
        <dbReference type="Google" id="ProtNLM"/>
    </source>
</evidence>